<dbReference type="Gene3D" id="3.40.50.300">
    <property type="entry name" value="P-loop containing nucleotide triphosphate hydrolases"/>
    <property type="match status" value="1"/>
</dbReference>
<dbReference type="InterPro" id="IPR007560">
    <property type="entry name" value="Restrct_endonuc_IV_Mrr"/>
</dbReference>
<dbReference type="RefSeq" id="WP_084521434.1">
    <property type="nucleotide sequence ID" value="NZ_JABELX010000011.1"/>
</dbReference>
<dbReference type="GO" id="GO:0005524">
    <property type="term" value="F:ATP binding"/>
    <property type="evidence" value="ECO:0007669"/>
    <property type="project" value="InterPro"/>
</dbReference>
<dbReference type="PANTHER" id="PTHR47396:SF1">
    <property type="entry name" value="ATP-DEPENDENT HELICASE IRC3-RELATED"/>
    <property type="match status" value="1"/>
</dbReference>
<dbReference type="Proteomes" id="UP000586827">
    <property type="component" value="Unassembled WGS sequence"/>
</dbReference>
<dbReference type="SUPFAM" id="SSF52540">
    <property type="entry name" value="P-loop containing nucleoside triphosphate hydrolases"/>
    <property type="match status" value="1"/>
</dbReference>
<dbReference type="InterPro" id="IPR027417">
    <property type="entry name" value="P-loop_NTPase"/>
</dbReference>
<dbReference type="GO" id="GO:0004386">
    <property type="term" value="F:helicase activity"/>
    <property type="evidence" value="ECO:0007669"/>
    <property type="project" value="UniProtKB-KW"/>
</dbReference>
<evidence type="ECO:0000259" key="1">
    <source>
        <dbReference type="Pfam" id="PF04471"/>
    </source>
</evidence>
<dbReference type="PANTHER" id="PTHR47396">
    <property type="entry name" value="TYPE I RESTRICTION ENZYME ECOKI R PROTEIN"/>
    <property type="match status" value="1"/>
</dbReference>
<dbReference type="GO" id="GO:0004519">
    <property type="term" value="F:endonuclease activity"/>
    <property type="evidence" value="ECO:0007669"/>
    <property type="project" value="InterPro"/>
</dbReference>
<dbReference type="GO" id="GO:0009307">
    <property type="term" value="P:DNA restriction-modification system"/>
    <property type="evidence" value="ECO:0007669"/>
    <property type="project" value="InterPro"/>
</dbReference>
<keyword evidence="3" id="KW-0547">Nucleotide-binding</keyword>
<dbReference type="Gene3D" id="3.40.1350.10">
    <property type="match status" value="1"/>
</dbReference>
<dbReference type="Pfam" id="PF04851">
    <property type="entry name" value="ResIII"/>
    <property type="match status" value="1"/>
</dbReference>
<protein>
    <submittedName>
        <fullName evidence="3">DEAD/DEAH box helicase family protein</fullName>
    </submittedName>
</protein>
<keyword evidence="4" id="KW-1185">Reference proteome</keyword>
<dbReference type="InterPro" id="IPR006935">
    <property type="entry name" value="Helicase/UvrB_N"/>
</dbReference>
<keyword evidence="3" id="KW-0067">ATP-binding</keyword>
<evidence type="ECO:0000313" key="3">
    <source>
        <dbReference type="EMBL" id="NNH73806.1"/>
    </source>
</evidence>
<proteinExistence type="predicted"/>
<feature type="domain" description="Helicase/UvrB N-terminal" evidence="2">
    <location>
        <begin position="23"/>
        <end position="175"/>
    </location>
</feature>
<gene>
    <name evidence="3" type="ORF">HLB23_28800</name>
</gene>
<feature type="domain" description="Restriction endonuclease type IV Mrr" evidence="1">
    <location>
        <begin position="379"/>
        <end position="496"/>
    </location>
</feature>
<dbReference type="Pfam" id="PF04471">
    <property type="entry name" value="Mrr_cat"/>
    <property type="match status" value="1"/>
</dbReference>
<dbReference type="InterPro" id="IPR050742">
    <property type="entry name" value="Helicase_Restrict-Modif_Enz"/>
</dbReference>
<dbReference type="GO" id="GO:0005829">
    <property type="term" value="C:cytosol"/>
    <property type="evidence" value="ECO:0007669"/>
    <property type="project" value="TreeGrafter"/>
</dbReference>
<evidence type="ECO:0000259" key="2">
    <source>
        <dbReference type="Pfam" id="PF04851"/>
    </source>
</evidence>
<sequence length="515" mass="56844">MKGSKVVRDSDALDRLKALPVQHDLRPHQAQLIARVEHAIASGTRTLTVYMPPGTGKARTAFRLIDRLGESGVANRVLYLARARAMALQAVDVARRFTGPGNSNYLSRCRILSGAEGLASTASIHEEDRTSELLCVSSLFELNRSIADGQSNESRDFDSRTLDSGDMFDLVVVDEWSGDEFAGYDRVAGFLDNMTDVVIVRFATSSGASIEDREFEYTFDQALAESVVVDHRSIRALPSFGWGKKAPVTDGRIFIVCADEDRPEGSQLHSEVLNSGFDSRIYFASTASVDDPVAEVQFEMRKGDIVIYCLSPNSVDDPRLQGDLDRLFARRGTTLLFAILKPCAIPQSLSGHAVVDATDSLDGVVNTLKWVDIVDLPDLRPTEFSNLIGELLLRIGFSLKKQPEYFDTGIDFRGVYHDRLGLSDPTEYVIQVKYGQSDRISVRDLWMAADSARNTAAHILLVTNFQLTSLAMASLVDANSQHAKLRVFDGLRIKNLLLNEPDLVAKYFPASEVGR</sequence>
<reference evidence="3 4" key="1">
    <citation type="submission" date="2020-05" db="EMBL/GenBank/DDBJ databases">
        <title>MicrobeNet Type strains.</title>
        <authorList>
            <person name="Nicholson A.C."/>
        </authorList>
    </citation>
    <scope>NUCLEOTIDE SEQUENCE [LARGE SCALE GENOMIC DNA]</scope>
    <source>
        <strain evidence="3 4">JCM 3224</strain>
    </source>
</reference>
<dbReference type="GO" id="GO:0016787">
    <property type="term" value="F:hydrolase activity"/>
    <property type="evidence" value="ECO:0007669"/>
    <property type="project" value="InterPro"/>
</dbReference>
<name>A0A849C7P9_9NOCA</name>
<dbReference type="EMBL" id="JABELX010000011">
    <property type="protein sequence ID" value="NNH73806.1"/>
    <property type="molecule type" value="Genomic_DNA"/>
</dbReference>
<keyword evidence="3" id="KW-0347">Helicase</keyword>
<evidence type="ECO:0000313" key="4">
    <source>
        <dbReference type="Proteomes" id="UP000586827"/>
    </source>
</evidence>
<accession>A0A849C7P9</accession>
<organism evidence="3 4">
    <name type="scientific">Nocardia uniformis</name>
    <dbReference type="NCBI Taxonomy" id="53432"/>
    <lineage>
        <taxon>Bacteria</taxon>
        <taxon>Bacillati</taxon>
        <taxon>Actinomycetota</taxon>
        <taxon>Actinomycetes</taxon>
        <taxon>Mycobacteriales</taxon>
        <taxon>Nocardiaceae</taxon>
        <taxon>Nocardia</taxon>
    </lineage>
</organism>
<keyword evidence="3" id="KW-0378">Hydrolase</keyword>
<comment type="caution">
    <text evidence="3">The sequence shown here is derived from an EMBL/GenBank/DDBJ whole genome shotgun (WGS) entry which is preliminary data.</text>
</comment>
<dbReference type="GO" id="GO:0003677">
    <property type="term" value="F:DNA binding"/>
    <property type="evidence" value="ECO:0007669"/>
    <property type="project" value="InterPro"/>
</dbReference>
<dbReference type="InterPro" id="IPR011856">
    <property type="entry name" value="tRNA_endonuc-like_dom_sf"/>
</dbReference>
<dbReference type="AlphaFoldDB" id="A0A849C7P9"/>